<protein>
    <submittedName>
        <fullName evidence="4">Flavin reductase family protein</fullName>
        <ecNumber evidence="4">1.-.-.-</ecNumber>
    </submittedName>
</protein>
<sequence>MSNSPVLEPIDDDPTLLRNVYGGFPSGVTAICAMVDGIPVGIAASAFTSVSMSPPLVSVCVQNSSRTWPTLRLAQRLGVSVLSADHETVCRSLSAREGDRFADVPFSATADGAIVIDGAVSSLACELVDEVPAGDHHIAMLRIHALHTDGGVQPLVFHRSGFHRLARAA</sequence>
<dbReference type="Proteomes" id="UP001335729">
    <property type="component" value="Unassembled WGS sequence"/>
</dbReference>
<keyword evidence="5" id="KW-1185">Reference proteome</keyword>
<proteinExistence type="inferred from homology"/>
<dbReference type="EC" id="1.-.-.-" evidence="4"/>
<dbReference type="InterPro" id="IPR002563">
    <property type="entry name" value="Flavin_Rdtase-like_dom"/>
</dbReference>
<reference evidence="4 5" key="1">
    <citation type="submission" date="2024-01" db="EMBL/GenBank/DDBJ databases">
        <title>Draft genome sequence of Gordonia sp. PKS22-38.</title>
        <authorList>
            <person name="Suphannarot A."/>
            <person name="Mingma R."/>
        </authorList>
    </citation>
    <scope>NUCLEOTIDE SEQUENCE [LARGE SCALE GENOMIC DNA]</scope>
    <source>
        <strain evidence="4 5">PKS22-38</strain>
    </source>
</reference>
<dbReference type="SMART" id="SM00903">
    <property type="entry name" value="Flavin_Reduct"/>
    <property type="match status" value="1"/>
</dbReference>
<gene>
    <name evidence="4" type="ORF">V1Y59_13090</name>
</gene>
<dbReference type="InterPro" id="IPR012349">
    <property type="entry name" value="Split_barrel_FMN-bd"/>
</dbReference>
<keyword evidence="2 4" id="KW-0560">Oxidoreductase</keyword>
<evidence type="ECO:0000256" key="2">
    <source>
        <dbReference type="ARBA" id="ARBA00023002"/>
    </source>
</evidence>
<name>A0ABU7MVL9_9ACTN</name>
<dbReference type="InterPro" id="IPR050268">
    <property type="entry name" value="NADH-dep_flavin_reductase"/>
</dbReference>
<dbReference type="GO" id="GO:0016491">
    <property type="term" value="F:oxidoreductase activity"/>
    <property type="evidence" value="ECO:0007669"/>
    <property type="project" value="UniProtKB-KW"/>
</dbReference>
<dbReference type="Pfam" id="PF01613">
    <property type="entry name" value="Flavin_Reduct"/>
    <property type="match status" value="1"/>
</dbReference>
<evidence type="ECO:0000313" key="4">
    <source>
        <dbReference type="EMBL" id="MEE4024016.1"/>
    </source>
</evidence>
<dbReference type="Gene3D" id="2.30.110.10">
    <property type="entry name" value="Electron Transport, Fmn-binding Protein, Chain A"/>
    <property type="match status" value="1"/>
</dbReference>
<evidence type="ECO:0000313" key="5">
    <source>
        <dbReference type="Proteomes" id="UP001335729"/>
    </source>
</evidence>
<accession>A0ABU7MVL9</accession>
<dbReference type="PANTHER" id="PTHR30466:SF11">
    <property type="entry name" value="FLAVIN-DEPENDENT MONOOXYGENASE, REDUCTASE SUBUNIT HSAB"/>
    <property type="match status" value="1"/>
</dbReference>
<dbReference type="PANTHER" id="PTHR30466">
    <property type="entry name" value="FLAVIN REDUCTASE"/>
    <property type="match status" value="1"/>
</dbReference>
<evidence type="ECO:0000259" key="3">
    <source>
        <dbReference type="SMART" id="SM00903"/>
    </source>
</evidence>
<dbReference type="RefSeq" id="WP_330505408.1">
    <property type="nucleotide sequence ID" value="NZ_JAZDUE010000010.1"/>
</dbReference>
<comment type="similarity">
    <text evidence="1">Belongs to the non-flavoprotein flavin reductase family.</text>
</comment>
<dbReference type="SUPFAM" id="SSF50475">
    <property type="entry name" value="FMN-binding split barrel"/>
    <property type="match status" value="1"/>
</dbReference>
<organism evidence="4 5">
    <name type="scientific">Gordonia prachuapensis</name>
    <dbReference type="NCBI Taxonomy" id="3115651"/>
    <lineage>
        <taxon>Bacteria</taxon>
        <taxon>Bacillati</taxon>
        <taxon>Actinomycetota</taxon>
        <taxon>Actinomycetes</taxon>
        <taxon>Mycobacteriales</taxon>
        <taxon>Gordoniaceae</taxon>
        <taxon>Gordonia</taxon>
    </lineage>
</organism>
<feature type="domain" description="Flavin reductase like" evidence="3">
    <location>
        <begin position="21"/>
        <end position="164"/>
    </location>
</feature>
<comment type="caution">
    <text evidence="4">The sequence shown here is derived from an EMBL/GenBank/DDBJ whole genome shotgun (WGS) entry which is preliminary data.</text>
</comment>
<dbReference type="EMBL" id="JAZDUE010000010">
    <property type="protein sequence ID" value="MEE4024016.1"/>
    <property type="molecule type" value="Genomic_DNA"/>
</dbReference>
<evidence type="ECO:0000256" key="1">
    <source>
        <dbReference type="ARBA" id="ARBA00008898"/>
    </source>
</evidence>